<feature type="modified residue" description="N6-carboxylysine" evidence="11">
    <location>
        <position position="254"/>
    </location>
</feature>
<comment type="similarity">
    <text evidence="1 11">Belongs to the MurCDEF family. MurE subfamily.</text>
</comment>
<evidence type="ECO:0000313" key="17">
    <source>
        <dbReference type="Proteomes" id="UP000256727"/>
    </source>
</evidence>
<evidence type="ECO:0000256" key="10">
    <source>
        <dbReference type="ARBA" id="ARBA00023316"/>
    </source>
</evidence>
<dbReference type="InterPro" id="IPR013221">
    <property type="entry name" value="Mur_ligase_cen"/>
</dbReference>
<dbReference type="SUPFAM" id="SSF53623">
    <property type="entry name" value="MurD-like peptide ligases, catalytic domain"/>
    <property type="match status" value="1"/>
</dbReference>
<dbReference type="InterPro" id="IPR036565">
    <property type="entry name" value="Mur-like_cat_sf"/>
</dbReference>
<dbReference type="EC" id="6.3.2.-" evidence="11"/>
<evidence type="ECO:0000256" key="6">
    <source>
        <dbReference type="ARBA" id="ARBA00022840"/>
    </source>
</evidence>
<dbReference type="InterPro" id="IPR018109">
    <property type="entry name" value="Folylpolyglutamate_synth_CS"/>
</dbReference>
<comment type="function">
    <text evidence="11">Catalyzes the addition of an amino acid to the nucleotide precursor UDP-N-acetylmuramoyl-L-alanyl-D-glutamate (UMAG) in the biosynthesis of bacterial cell-wall peptidoglycan.</text>
</comment>
<dbReference type="AlphaFoldDB" id="A0A3D9LAG4"/>
<evidence type="ECO:0000256" key="4">
    <source>
        <dbReference type="ARBA" id="ARBA00022618"/>
    </source>
</evidence>
<comment type="PTM">
    <text evidence="11">Carboxylation is probably crucial for Mg(2+) binding and, consequently, for the gamma-phosphate positioning of ATP.</text>
</comment>
<name>A0A3D9LAG4_9MICC</name>
<proteinExistence type="inferred from homology"/>
<dbReference type="Pfam" id="PF02875">
    <property type="entry name" value="Mur_ligase_C"/>
    <property type="match status" value="1"/>
</dbReference>
<dbReference type="GO" id="GO:0005737">
    <property type="term" value="C:cytoplasm"/>
    <property type="evidence" value="ECO:0007669"/>
    <property type="project" value="UniProtKB-SubCell"/>
</dbReference>
<dbReference type="GO" id="GO:0004326">
    <property type="term" value="F:tetrahydrofolylpolyglutamate synthase activity"/>
    <property type="evidence" value="ECO:0007669"/>
    <property type="project" value="InterPro"/>
</dbReference>
<accession>A0A3D9LAG4</accession>
<keyword evidence="4 11" id="KW-0132">Cell division</keyword>
<feature type="binding site" evidence="11">
    <location>
        <begin position="187"/>
        <end position="188"/>
    </location>
    <ligand>
        <name>UDP-N-acetyl-alpha-D-muramoyl-L-alanyl-D-glutamate</name>
        <dbReference type="ChEBI" id="CHEBI:83900"/>
    </ligand>
</feature>
<keyword evidence="6 11" id="KW-0067">ATP-binding</keyword>
<evidence type="ECO:0000259" key="14">
    <source>
        <dbReference type="Pfam" id="PF02875"/>
    </source>
</evidence>
<feature type="binding site" evidence="11">
    <location>
        <position position="222"/>
    </location>
    <ligand>
        <name>UDP-N-acetyl-alpha-D-muramoyl-L-alanyl-D-glutamate</name>
        <dbReference type="ChEBI" id="CHEBI:83900"/>
    </ligand>
</feature>
<keyword evidence="3 11" id="KW-0436">Ligase</keyword>
<sequence length="580" mass="60285">MTSPLTPAEQDAAFRPDHTDPLDWNDLIEALNRSGLPVELSGVDSGLPGQPGPAGIAMDSRAVRTGDLYVGVPGANRHGAEFAASVVAAGAVGLLTDREGASLAGDLPTGTPVLVVRNVRDAVGPAAAAIYRNAGVGPRMYGITGTNGKTTTAYFLTSLLEAWGETTGLIGTIEIRAGRRTVPSSLTTPESTQLHALMALMRQEQVSSAAMEVSSHAISYRRVAGLHFAVAGFTNLTQDHLDLHGSMEEYFAAKAGLFDARRTGRAVITLDGGPDAPDHDGATWGTRMAAAAGCPTATLSLGPAADHGGTALTGADWTVTSLEGIGLGYRFTLLHAASGRIVTASTGLPGRFNVANAALAAVMVFESLPGTEWDAVSRVLDAPVGQGPFATAVPGRMEVVSQSPDGIVDFAHNPDGMVRALESVRDARQAAGNTIGRTILVFGATGDRDRAKRPVMGRIAAEWADVVIVTDDDAHTEEPARIRSEVLTGVRKAARQAAGTGREVEIHEAAPRQDAIDLAVSLATPADTVLLAGRGHETVQDMDGVVVALDDRMELRAALARHGFGPSSDSHGHGRKVDRS</sequence>
<feature type="binding site" evidence="11">
    <location>
        <position position="214"/>
    </location>
    <ligand>
        <name>UDP-N-acetyl-alpha-D-muramoyl-L-alanyl-D-glutamate</name>
        <dbReference type="ChEBI" id="CHEBI:83900"/>
    </ligand>
</feature>
<evidence type="ECO:0000259" key="15">
    <source>
        <dbReference type="Pfam" id="PF08245"/>
    </source>
</evidence>
<keyword evidence="5 11" id="KW-0547">Nucleotide-binding</keyword>
<dbReference type="PANTHER" id="PTHR23135:SF4">
    <property type="entry name" value="UDP-N-ACETYLMURAMOYL-L-ALANYL-D-GLUTAMATE--2,6-DIAMINOPIMELATE LIGASE MURE HOMOLOG, CHLOROPLASTIC"/>
    <property type="match status" value="1"/>
</dbReference>
<dbReference type="HAMAP" id="MF_00208">
    <property type="entry name" value="MurE"/>
    <property type="match status" value="1"/>
</dbReference>
<dbReference type="InterPro" id="IPR036615">
    <property type="entry name" value="Mur_ligase_C_dom_sf"/>
</dbReference>
<evidence type="ECO:0000256" key="7">
    <source>
        <dbReference type="ARBA" id="ARBA00022960"/>
    </source>
</evidence>
<dbReference type="Gene3D" id="3.40.1390.10">
    <property type="entry name" value="MurE/MurF, N-terminal domain"/>
    <property type="match status" value="1"/>
</dbReference>
<comment type="caution">
    <text evidence="11">Lacks conserved residue(s) required for the propagation of feature annotation.</text>
</comment>
<evidence type="ECO:0000256" key="12">
    <source>
        <dbReference type="RuleBase" id="RU004135"/>
    </source>
</evidence>
<dbReference type="SUPFAM" id="SSF63418">
    <property type="entry name" value="MurE/MurF N-terminal domain"/>
    <property type="match status" value="1"/>
</dbReference>
<keyword evidence="8 11" id="KW-0573">Peptidoglycan synthesis</keyword>
<dbReference type="PANTHER" id="PTHR23135">
    <property type="entry name" value="MUR LIGASE FAMILY MEMBER"/>
    <property type="match status" value="1"/>
</dbReference>
<comment type="subcellular location">
    <subcellularLocation>
        <location evidence="11 12">Cytoplasm</location>
    </subcellularLocation>
</comment>
<dbReference type="PROSITE" id="PS01011">
    <property type="entry name" value="FOLYLPOLYGLU_SYNT_1"/>
    <property type="match status" value="1"/>
</dbReference>
<organism evidence="16 17">
    <name type="scientific">Citricoccus muralis</name>
    <dbReference type="NCBI Taxonomy" id="169134"/>
    <lineage>
        <taxon>Bacteria</taxon>
        <taxon>Bacillati</taxon>
        <taxon>Actinomycetota</taxon>
        <taxon>Actinomycetes</taxon>
        <taxon>Micrococcales</taxon>
        <taxon>Micrococcaceae</taxon>
        <taxon>Citricoccus</taxon>
    </lineage>
</organism>
<protein>
    <recommendedName>
        <fullName evidence="11">UDP-N-acetylmuramyl-tripeptide synthetase</fullName>
        <ecNumber evidence="11">6.3.2.-</ecNumber>
    </recommendedName>
    <alternativeName>
        <fullName evidence="11">UDP-MurNAc-tripeptide synthetase</fullName>
    </alternativeName>
</protein>
<dbReference type="InterPro" id="IPR004101">
    <property type="entry name" value="Mur_ligase_C"/>
</dbReference>
<dbReference type="InterPro" id="IPR005761">
    <property type="entry name" value="UDP-N-AcMur-Glu-dNH2Pim_ligase"/>
</dbReference>
<comment type="pathway">
    <text evidence="11 12">Cell wall biogenesis; peptidoglycan biosynthesis.</text>
</comment>
<dbReference type="GO" id="GO:0008360">
    <property type="term" value="P:regulation of cell shape"/>
    <property type="evidence" value="ECO:0007669"/>
    <property type="project" value="UniProtKB-KW"/>
</dbReference>
<dbReference type="Pfam" id="PF08245">
    <property type="entry name" value="Mur_ligase_M"/>
    <property type="match status" value="1"/>
</dbReference>
<dbReference type="NCBIfam" id="TIGR01085">
    <property type="entry name" value="murE"/>
    <property type="match status" value="1"/>
</dbReference>
<dbReference type="OrthoDB" id="9800958at2"/>
<reference evidence="16 17" key="1">
    <citation type="submission" date="2018-07" db="EMBL/GenBank/DDBJ databases">
        <title>Sequencing the genomes of 1000 actinobacteria strains.</title>
        <authorList>
            <person name="Klenk H.-P."/>
        </authorList>
    </citation>
    <scope>NUCLEOTIDE SEQUENCE [LARGE SCALE GENOMIC DNA]</scope>
    <source>
        <strain evidence="16 17">DSM 14442</strain>
    </source>
</reference>
<feature type="binding site" evidence="11">
    <location>
        <position position="60"/>
    </location>
    <ligand>
        <name>UDP-N-acetyl-alpha-D-muramoyl-L-alanyl-D-glutamate</name>
        <dbReference type="ChEBI" id="CHEBI:83900"/>
    </ligand>
</feature>
<feature type="domain" description="Mur ligase central" evidence="15">
    <location>
        <begin position="143"/>
        <end position="363"/>
    </location>
</feature>
<feature type="binding site" evidence="11">
    <location>
        <begin position="145"/>
        <end position="151"/>
    </location>
    <ligand>
        <name>ATP</name>
        <dbReference type="ChEBI" id="CHEBI:30616"/>
    </ligand>
</feature>
<dbReference type="GO" id="GO:0000287">
    <property type="term" value="F:magnesium ion binding"/>
    <property type="evidence" value="ECO:0007669"/>
    <property type="project" value="UniProtKB-UniRule"/>
</dbReference>
<evidence type="ECO:0000256" key="5">
    <source>
        <dbReference type="ARBA" id="ARBA00022741"/>
    </source>
</evidence>
<evidence type="ECO:0000256" key="2">
    <source>
        <dbReference type="ARBA" id="ARBA00022490"/>
    </source>
</evidence>
<evidence type="ECO:0000256" key="3">
    <source>
        <dbReference type="ARBA" id="ARBA00022598"/>
    </source>
</evidence>
<dbReference type="GO" id="GO:0071555">
    <property type="term" value="P:cell wall organization"/>
    <property type="evidence" value="ECO:0007669"/>
    <property type="project" value="UniProtKB-KW"/>
</dbReference>
<dbReference type="UniPathway" id="UPA00219"/>
<evidence type="ECO:0000256" key="9">
    <source>
        <dbReference type="ARBA" id="ARBA00023306"/>
    </source>
</evidence>
<dbReference type="EMBL" id="QREH01000001">
    <property type="protein sequence ID" value="REE03361.1"/>
    <property type="molecule type" value="Genomic_DNA"/>
</dbReference>
<dbReference type="Gene3D" id="3.40.1190.10">
    <property type="entry name" value="Mur-like, catalytic domain"/>
    <property type="match status" value="1"/>
</dbReference>
<keyword evidence="2 11" id="KW-0963">Cytoplasm</keyword>
<keyword evidence="11" id="KW-0460">Magnesium</keyword>
<comment type="cofactor">
    <cofactor evidence="11">
        <name>Mg(2+)</name>
        <dbReference type="ChEBI" id="CHEBI:18420"/>
    </cofactor>
</comment>
<feature type="region of interest" description="Disordered" evidence="13">
    <location>
        <begin position="1"/>
        <end position="20"/>
    </location>
</feature>
<dbReference type="Gene3D" id="3.90.190.20">
    <property type="entry name" value="Mur ligase, C-terminal domain"/>
    <property type="match status" value="1"/>
</dbReference>
<evidence type="ECO:0000313" key="16">
    <source>
        <dbReference type="EMBL" id="REE03361.1"/>
    </source>
</evidence>
<dbReference type="InterPro" id="IPR035911">
    <property type="entry name" value="MurE/MurF_N"/>
</dbReference>
<dbReference type="Proteomes" id="UP000256727">
    <property type="component" value="Unassembled WGS sequence"/>
</dbReference>
<keyword evidence="7 11" id="KW-0133">Cell shape</keyword>
<dbReference type="GO" id="GO:0005524">
    <property type="term" value="F:ATP binding"/>
    <property type="evidence" value="ECO:0007669"/>
    <property type="project" value="UniProtKB-UniRule"/>
</dbReference>
<dbReference type="RefSeq" id="WP_115931490.1">
    <property type="nucleotide sequence ID" value="NZ_QREH01000001.1"/>
</dbReference>
<dbReference type="GO" id="GO:0009252">
    <property type="term" value="P:peptidoglycan biosynthetic process"/>
    <property type="evidence" value="ECO:0007669"/>
    <property type="project" value="UniProtKB-UniRule"/>
</dbReference>
<dbReference type="SUPFAM" id="SSF53244">
    <property type="entry name" value="MurD-like peptide ligases, peptide-binding domain"/>
    <property type="match status" value="1"/>
</dbReference>
<evidence type="ECO:0000256" key="13">
    <source>
        <dbReference type="SAM" id="MobiDB-lite"/>
    </source>
</evidence>
<evidence type="ECO:0000256" key="11">
    <source>
        <dbReference type="HAMAP-Rule" id="MF_00208"/>
    </source>
</evidence>
<keyword evidence="17" id="KW-1185">Reference proteome</keyword>
<keyword evidence="9 11" id="KW-0131">Cell cycle</keyword>
<feature type="domain" description="Mur ligase C-terminal" evidence="14">
    <location>
        <begin position="395"/>
        <end position="535"/>
    </location>
</feature>
<comment type="caution">
    <text evidence="16">The sequence shown here is derived from an EMBL/GenBank/DDBJ whole genome shotgun (WGS) entry which is preliminary data.</text>
</comment>
<keyword evidence="10 11" id="KW-0961">Cell wall biogenesis/degradation</keyword>
<dbReference type="GO" id="GO:0051301">
    <property type="term" value="P:cell division"/>
    <property type="evidence" value="ECO:0007669"/>
    <property type="project" value="UniProtKB-KW"/>
</dbReference>
<gene>
    <name evidence="11" type="primary">murE</name>
    <name evidence="16" type="ORF">C8E99_1168</name>
</gene>
<evidence type="ECO:0000256" key="8">
    <source>
        <dbReference type="ARBA" id="ARBA00022984"/>
    </source>
</evidence>
<evidence type="ECO:0000256" key="1">
    <source>
        <dbReference type="ARBA" id="ARBA00005898"/>
    </source>
</evidence>